<dbReference type="PANTHER" id="PTHR46615:SF1">
    <property type="entry name" value="ARYLSULFATASE K"/>
    <property type="match status" value="1"/>
</dbReference>
<sequence length="170" mass="18905">LLPTLVDLAGVAPAGGWPDAVDGASLVPHLRGAPAHDVALGEYLAEGAVAPVVMIRRGDWKYVHCPADPDQLYNLADDPRERTNLAGLPEAADVLAAFRTEAARRWNLTELDAQVRASQRRRRFHYAATTQGRIQAWDWQPFADASQRYMRNHIELDTLEAMARFPRVGR</sequence>
<dbReference type="PANTHER" id="PTHR46615">
    <property type="entry name" value="ARYLSULFATASE K"/>
    <property type="match status" value="1"/>
</dbReference>
<organism evidence="2 3">
    <name type="scientific">Burkholderia territorii</name>
    <dbReference type="NCBI Taxonomy" id="1503055"/>
    <lineage>
        <taxon>Bacteria</taxon>
        <taxon>Pseudomonadati</taxon>
        <taxon>Pseudomonadota</taxon>
        <taxon>Betaproteobacteria</taxon>
        <taxon>Burkholderiales</taxon>
        <taxon>Burkholderiaceae</taxon>
        <taxon>Burkholderia</taxon>
        <taxon>Burkholderia cepacia complex</taxon>
    </lineage>
</organism>
<evidence type="ECO:0000259" key="1">
    <source>
        <dbReference type="Pfam" id="PF12411"/>
    </source>
</evidence>
<dbReference type="EMBL" id="VZOL01000972">
    <property type="protein sequence ID" value="KAB0645135.1"/>
    <property type="molecule type" value="Genomic_DNA"/>
</dbReference>
<feature type="domain" description="Choline sulfatase enzyme C-terminal" evidence="1">
    <location>
        <begin position="114"/>
        <end position="165"/>
    </location>
</feature>
<dbReference type="GO" id="GO:0015024">
    <property type="term" value="F:glucuronate-2-sulfatase activity"/>
    <property type="evidence" value="ECO:0007669"/>
    <property type="project" value="TreeGrafter"/>
</dbReference>
<dbReference type="AlphaFoldDB" id="A0A6L3N656"/>
<name>A0A6L3N656_9BURK</name>
<dbReference type="InterPro" id="IPR025863">
    <property type="entry name" value="Choline_sulf_C_dom"/>
</dbReference>
<proteinExistence type="predicted"/>
<dbReference type="InterPro" id="IPR051849">
    <property type="entry name" value="GAG-degrading_sulfatase"/>
</dbReference>
<dbReference type="Proteomes" id="UP000473571">
    <property type="component" value="Unassembled WGS sequence"/>
</dbReference>
<comment type="caution">
    <text evidence="2">The sequence shown here is derived from an EMBL/GenBank/DDBJ whole genome shotgun (WGS) entry which is preliminary data.</text>
</comment>
<evidence type="ECO:0000313" key="2">
    <source>
        <dbReference type="EMBL" id="KAB0645135.1"/>
    </source>
</evidence>
<dbReference type="SUPFAM" id="SSF53649">
    <property type="entry name" value="Alkaline phosphatase-like"/>
    <property type="match status" value="1"/>
</dbReference>
<feature type="non-terminal residue" evidence="2">
    <location>
        <position position="1"/>
    </location>
</feature>
<gene>
    <name evidence="2" type="ORF">F7R13_32440</name>
</gene>
<dbReference type="InterPro" id="IPR017850">
    <property type="entry name" value="Alkaline_phosphatase_core_sf"/>
</dbReference>
<dbReference type="Pfam" id="PF12411">
    <property type="entry name" value="Choline_sulf_C"/>
    <property type="match status" value="1"/>
</dbReference>
<evidence type="ECO:0000313" key="3">
    <source>
        <dbReference type="Proteomes" id="UP000473571"/>
    </source>
</evidence>
<protein>
    <submittedName>
        <fullName evidence="2">Choline-sulfatase</fullName>
    </submittedName>
</protein>
<dbReference type="GO" id="GO:0004065">
    <property type="term" value="F:arylsulfatase activity"/>
    <property type="evidence" value="ECO:0007669"/>
    <property type="project" value="TreeGrafter"/>
</dbReference>
<dbReference type="Gene3D" id="3.40.720.10">
    <property type="entry name" value="Alkaline Phosphatase, subunit A"/>
    <property type="match status" value="1"/>
</dbReference>
<accession>A0A6L3N656</accession>
<reference evidence="2 3" key="1">
    <citation type="submission" date="2019-09" db="EMBL/GenBank/DDBJ databases">
        <title>Draft genome sequences of 48 bacterial type strains from the CCUG.</title>
        <authorList>
            <person name="Tunovic T."/>
            <person name="Pineiro-Iglesias B."/>
            <person name="Unosson C."/>
            <person name="Inganas E."/>
            <person name="Ohlen M."/>
            <person name="Cardew S."/>
            <person name="Jensie-Markopoulos S."/>
            <person name="Salva-Serra F."/>
            <person name="Jaen-Luchoro D."/>
            <person name="Karlsson R."/>
            <person name="Svensson-Stadler L."/>
            <person name="Chun J."/>
            <person name="Moore E."/>
        </authorList>
    </citation>
    <scope>NUCLEOTIDE SEQUENCE [LARGE SCALE GENOMIC DNA]</scope>
    <source>
        <strain evidence="2 3">CCUG 65687</strain>
    </source>
</reference>